<comment type="similarity">
    <text evidence="6">Belongs to the peptidase M24A family. Methionine aminopeptidase type 1 subfamily.</text>
</comment>
<dbReference type="CDD" id="cd01086">
    <property type="entry name" value="MetAP1"/>
    <property type="match status" value="1"/>
</dbReference>
<evidence type="ECO:0000313" key="10">
    <source>
        <dbReference type="Proteomes" id="UP000518887"/>
    </source>
</evidence>
<name>A0A7W8G9U7_9SPIR</name>
<dbReference type="InterPro" id="IPR002467">
    <property type="entry name" value="Pept_M24A_MAP1"/>
</dbReference>
<dbReference type="InterPro" id="IPR036005">
    <property type="entry name" value="Creatinase/aminopeptidase-like"/>
</dbReference>
<dbReference type="PANTHER" id="PTHR43330">
    <property type="entry name" value="METHIONINE AMINOPEPTIDASE"/>
    <property type="match status" value="1"/>
</dbReference>
<evidence type="ECO:0000256" key="5">
    <source>
        <dbReference type="ARBA" id="ARBA00022801"/>
    </source>
</evidence>
<comment type="catalytic activity">
    <reaction evidence="6 7">
        <text>Release of N-terminal amino acids, preferentially methionine, from peptides and arylamides.</text>
        <dbReference type="EC" id="3.4.11.18"/>
    </reaction>
</comment>
<evidence type="ECO:0000313" key="9">
    <source>
        <dbReference type="EMBL" id="MBB5226379.1"/>
    </source>
</evidence>
<dbReference type="GO" id="GO:0005829">
    <property type="term" value="C:cytosol"/>
    <property type="evidence" value="ECO:0007669"/>
    <property type="project" value="TreeGrafter"/>
</dbReference>
<keyword evidence="3 6" id="KW-0645">Protease</keyword>
<dbReference type="EC" id="3.4.11.18" evidence="6 7"/>
<feature type="binding site" evidence="6">
    <location>
        <position position="169"/>
    </location>
    <ligand>
        <name>a divalent metal cation</name>
        <dbReference type="ChEBI" id="CHEBI:60240"/>
        <label>2</label>
        <note>catalytic</note>
    </ligand>
</feature>
<feature type="binding site" evidence="6">
    <location>
        <position position="233"/>
    </location>
    <ligand>
        <name>a divalent metal cation</name>
        <dbReference type="ChEBI" id="CHEBI:60240"/>
        <label>2</label>
        <note>catalytic</note>
    </ligand>
</feature>
<comment type="function">
    <text evidence="1 6">Removes the N-terminal methionine from nascent proteins. The N-terminal methionine is often cleaved when the second residue in the primary sequence is small and uncharged (Met-Ala-, Cys, Gly, Pro, Ser, Thr, or Val). Requires deformylation of the N(alpha)-formylated initiator methionine before it can be hydrolyzed.</text>
</comment>
<keyword evidence="4 6" id="KW-0479">Metal-binding</keyword>
<dbReference type="Pfam" id="PF00557">
    <property type="entry name" value="Peptidase_M24"/>
    <property type="match status" value="1"/>
</dbReference>
<comment type="caution">
    <text evidence="9">The sequence shown here is derived from an EMBL/GenBank/DDBJ whole genome shotgun (WGS) entry which is preliminary data.</text>
</comment>
<comment type="cofactor">
    <cofactor evidence="6">
        <name>Co(2+)</name>
        <dbReference type="ChEBI" id="CHEBI:48828"/>
    </cofactor>
    <cofactor evidence="6">
        <name>Zn(2+)</name>
        <dbReference type="ChEBI" id="CHEBI:29105"/>
    </cofactor>
    <cofactor evidence="6">
        <name>Mn(2+)</name>
        <dbReference type="ChEBI" id="CHEBI:29035"/>
    </cofactor>
    <cofactor evidence="6">
        <name>Fe(2+)</name>
        <dbReference type="ChEBI" id="CHEBI:29033"/>
    </cofactor>
    <text evidence="6">Binds 2 divalent metal cations per subunit. Has a high-affinity and a low affinity metal-binding site. The true nature of the physiological cofactor is under debate. The enzyme is active with cobalt, zinc, manganese or divalent iron ions. Most likely, methionine aminopeptidases function as mononuclear Fe(2+)-metalloproteases under physiological conditions, and the catalytically relevant metal-binding site has been assigned to the histidine-containing high-affinity site.</text>
</comment>
<evidence type="ECO:0000256" key="4">
    <source>
        <dbReference type="ARBA" id="ARBA00022723"/>
    </source>
</evidence>
<feature type="binding site" evidence="6">
    <location>
        <position position="202"/>
    </location>
    <ligand>
        <name>a divalent metal cation</name>
        <dbReference type="ChEBI" id="CHEBI:60240"/>
        <label>2</label>
        <note>catalytic</note>
    </ligand>
</feature>
<dbReference type="HAMAP" id="MF_01974">
    <property type="entry name" value="MetAP_1"/>
    <property type="match status" value="1"/>
</dbReference>
<dbReference type="RefSeq" id="WP_184659582.1">
    <property type="nucleotide sequence ID" value="NZ_CP031518.1"/>
</dbReference>
<evidence type="ECO:0000256" key="3">
    <source>
        <dbReference type="ARBA" id="ARBA00022670"/>
    </source>
</evidence>
<dbReference type="PRINTS" id="PR00599">
    <property type="entry name" value="MAPEPTIDASE"/>
</dbReference>
<feature type="binding site" evidence="6">
    <location>
        <position position="76"/>
    </location>
    <ligand>
        <name>substrate</name>
    </ligand>
</feature>
<dbReference type="GO" id="GO:0046872">
    <property type="term" value="F:metal ion binding"/>
    <property type="evidence" value="ECO:0007669"/>
    <property type="project" value="UniProtKB-UniRule"/>
</dbReference>
<dbReference type="SUPFAM" id="SSF55920">
    <property type="entry name" value="Creatinase/aminopeptidase"/>
    <property type="match status" value="1"/>
</dbReference>
<keyword evidence="10" id="KW-1185">Reference proteome</keyword>
<feature type="domain" description="Peptidase M24" evidence="8">
    <location>
        <begin position="11"/>
        <end position="238"/>
    </location>
</feature>
<dbReference type="GO" id="GO:0070006">
    <property type="term" value="F:metalloaminopeptidase activity"/>
    <property type="evidence" value="ECO:0007669"/>
    <property type="project" value="UniProtKB-UniRule"/>
</dbReference>
<dbReference type="Gene3D" id="3.90.230.10">
    <property type="entry name" value="Creatinase/methionine aminopeptidase superfamily"/>
    <property type="match status" value="1"/>
</dbReference>
<reference evidence="9 10" key="1">
    <citation type="submission" date="2020-08" db="EMBL/GenBank/DDBJ databases">
        <title>Genomic Encyclopedia of Type Strains, Phase IV (KMG-IV): sequencing the most valuable type-strain genomes for metagenomic binning, comparative biology and taxonomic classification.</title>
        <authorList>
            <person name="Goeker M."/>
        </authorList>
    </citation>
    <scope>NUCLEOTIDE SEQUENCE [LARGE SCALE GENOMIC DNA]</scope>
    <source>
        <strain evidence="9 10">DSM 103462</strain>
    </source>
</reference>
<gene>
    <name evidence="6" type="primary">map</name>
    <name evidence="9" type="ORF">HNP76_001752</name>
</gene>
<feature type="binding site" evidence="6">
    <location>
        <position position="105"/>
    </location>
    <ligand>
        <name>a divalent metal cation</name>
        <dbReference type="ChEBI" id="CHEBI:60240"/>
        <label>1</label>
    </ligand>
</feature>
<evidence type="ECO:0000259" key="8">
    <source>
        <dbReference type="Pfam" id="PF00557"/>
    </source>
</evidence>
<feature type="binding site" evidence="6">
    <location>
        <position position="176"/>
    </location>
    <ligand>
        <name>substrate</name>
    </ligand>
</feature>
<organism evidence="9 10">
    <name type="scientific">Treponema ruminis</name>
    <dbReference type="NCBI Taxonomy" id="744515"/>
    <lineage>
        <taxon>Bacteria</taxon>
        <taxon>Pseudomonadati</taxon>
        <taxon>Spirochaetota</taxon>
        <taxon>Spirochaetia</taxon>
        <taxon>Spirochaetales</taxon>
        <taxon>Treponemataceae</taxon>
        <taxon>Treponema</taxon>
    </lineage>
</organism>
<dbReference type="GO" id="GO:0004239">
    <property type="term" value="F:initiator methionyl aminopeptidase activity"/>
    <property type="evidence" value="ECO:0007669"/>
    <property type="project" value="UniProtKB-UniRule"/>
</dbReference>
<dbReference type="GO" id="GO:0006508">
    <property type="term" value="P:proteolysis"/>
    <property type="evidence" value="ECO:0007669"/>
    <property type="project" value="UniProtKB-KW"/>
</dbReference>
<feature type="binding site" evidence="6">
    <location>
        <position position="94"/>
    </location>
    <ligand>
        <name>a divalent metal cation</name>
        <dbReference type="ChEBI" id="CHEBI:60240"/>
        <label>1</label>
    </ligand>
</feature>
<evidence type="ECO:0000256" key="6">
    <source>
        <dbReference type="HAMAP-Rule" id="MF_01974"/>
    </source>
</evidence>
<dbReference type="PANTHER" id="PTHR43330:SF27">
    <property type="entry name" value="METHIONINE AMINOPEPTIDASE"/>
    <property type="match status" value="1"/>
</dbReference>
<proteinExistence type="inferred from homology"/>
<accession>A0A7W8G9U7</accession>
<evidence type="ECO:0000256" key="7">
    <source>
        <dbReference type="RuleBase" id="RU003653"/>
    </source>
</evidence>
<dbReference type="Proteomes" id="UP000518887">
    <property type="component" value="Unassembled WGS sequence"/>
</dbReference>
<comment type="subunit">
    <text evidence="6">Monomer.</text>
</comment>
<feature type="binding site" evidence="6">
    <location>
        <position position="105"/>
    </location>
    <ligand>
        <name>a divalent metal cation</name>
        <dbReference type="ChEBI" id="CHEBI:60240"/>
        <label>2</label>
        <note>catalytic</note>
    </ligand>
</feature>
<dbReference type="EMBL" id="JACHFQ010000005">
    <property type="protein sequence ID" value="MBB5226379.1"/>
    <property type="molecule type" value="Genomic_DNA"/>
</dbReference>
<keyword evidence="5 6" id="KW-0378">Hydrolase</keyword>
<evidence type="ECO:0000256" key="1">
    <source>
        <dbReference type="ARBA" id="ARBA00002521"/>
    </source>
</evidence>
<dbReference type="InterPro" id="IPR001714">
    <property type="entry name" value="Pept_M24_MAP"/>
</dbReference>
<evidence type="ECO:0000256" key="2">
    <source>
        <dbReference type="ARBA" id="ARBA00022438"/>
    </source>
</evidence>
<sequence>MIRLKNEKEIEGIRQSCHALADLFREVVPQVHPGMSTKDVDDLVKKFIKGVGGKPAWYKEDFPGAACISINNEVIHGIPSRKRIIHDGDIVSLDIGIDLDGYISDSTHTVMVGDVKPSIRRLVQATRESLAAGIAACVAGNRIRDISNAVYDVAHERYGYGVVYEYCGHGVGLDVHEDPSIPNLPEGGPNPRIQAGMVLAIEPMINLGTGDVDLASDGWTVLTADGKWSCHEEHTVAVFHDHTEVLTACDDLVC</sequence>
<feature type="binding site" evidence="6">
    <location>
        <position position="233"/>
    </location>
    <ligand>
        <name>a divalent metal cation</name>
        <dbReference type="ChEBI" id="CHEBI:60240"/>
        <label>1</label>
    </ligand>
</feature>
<dbReference type="InterPro" id="IPR000994">
    <property type="entry name" value="Pept_M24"/>
</dbReference>
<dbReference type="NCBIfam" id="TIGR00500">
    <property type="entry name" value="met_pdase_I"/>
    <property type="match status" value="1"/>
</dbReference>
<keyword evidence="2 6" id="KW-0031">Aminopeptidase</keyword>
<dbReference type="AlphaFoldDB" id="A0A7W8G9U7"/>
<protein>
    <recommendedName>
        <fullName evidence="6 7">Methionine aminopeptidase</fullName>
        <shortName evidence="6">MAP</shortName>
        <shortName evidence="6">MetAP</shortName>
        <ecNumber evidence="6 7">3.4.11.18</ecNumber>
    </recommendedName>
    <alternativeName>
        <fullName evidence="6">Peptidase M</fullName>
    </alternativeName>
</protein>